<feature type="region of interest" description="Disordered" evidence="2">
    <location>
        <begin position="362"/>
        <end position="385"/>
    </location>
</feature>
<dbReference type="PANTHER" id="PTHR23147">
    <property type="entry name" value="SERINE/ARGININE RICH SPLICING FACTOR"/>
    <property type="match status" value="1"/>
</dbReference>
<name>A0A8H4R7R0_9AGAR</name>
<dbReference type="InterPro" id="IPR035979">
    <property type="entry name" value="RBD_domain_sf"/>
</dbReference>
<feature type="region of interest" description="Disordered" evidence="2">
    <location>
        <begin position="752"/>
        <end position="773"/>
    </location>
</feature>
<dbReference type="Pfam" id="PF00076">
    <property type="entry name" value="RRM_1"/>
    <property type="match status" value="1"/>
</dbReference>
<protein>
    <recommendedName>
        <fullName evidence="3">RRM domain-containing protein</fullName>
    </recommendedName>
</protein>
<feature type="region of interest" description="Disordered" evidence="2">
    <location>
        <begin position="898"/>
        <end position="920"/>
    </location>
</feature>
<accession>A0A8H4R7R0</accession>
<evidence type="ECO:0000313" key="5">
    <source>
        <dbReference type="Proteomes" id="UP000521872"/>
    </source>
</evidence>
<comment type="caution">
    <text evidence="4">The sequence shown here is derived from an EMBL/GenBank/DDBJ whole genome shotgun (WGS) entry which is preliminary data.</text>
</comment>
<dbReference type="SUPFAM" id="SSF54928">
    <property type="entry name" value="RNA-binding domain, RBD"/>
    <property type="match status" value="2"/>
</dbReference>
<dbReference type="Gene3D" id="3.30.70.330">
    <property type="match status" value="2"/>
</dbReference>
<reference evidence="4 5" key="1">
    <citation type="submission" date="2019-12" db="EMBL/GenBank/DDBJ databases">
        <authorList>
            <person name="Floudas D."/>
            <person name="Bentzer J."/>
            <person name="Ahren D."/>
            <person name="Johansson T."/>
            <person name="Persson P."/>
            <person name="Tunlid A."/>
        </authorList>
    </citation>
    <scope>NUCLEOTIDE SEQUENCE [LARGE SCALE GENOMIC DNA]</scope>
    <source>
        <strain evidence="4 5">CBS 102.39</strain>
    </source>
</reference>
<dbReference type="AlphaFoldDB" id="A0A8H4R7R0"/>
<dbReference type="InterPro" id="IPR012677">
    <property type="entry name" value="Nucleotide-bd_a/b_plait_sf"/>
</dbReference>
<dbReference type="Proteomes" id="UP000521872">
    <property type="component" value="Unassembled WGS sequence"/>
</dbReference>
<feature type="domain" description="RRM" evidence="3">
    <location>
        <begin position="25"/>
        <end position="107"/>
    </location>
</feature>
<dbReference type="InterPro" id="IPR000504">
    <property type="entry name" value="RRM_dom"/>
</dbReference>
<sequence>MSYPDHSESSYGSIKDNQDKLPHDASVFVGSLPSNIDQGDLTRMLIEHLSEHTQIKNIKVVRDSKGGVCAFVQCEDADSASILIQTLQSSTPKPFLGRILRYEPARAFRSLLISYRKPTQFNRPPGINIMNNVSSKSLNFESELDLPDTMRIWKHRNSRFHSILYNLEAVRATENHEHGTTDQSVVENALFLHPLKFDEESLRSIASYFGKLEEFKPFQPATCNELEKDEGDIAQLTCVYPEPHNGVRSPTMDKLCWQIKWEHRDDCVSALMTLRRVPHLTVTWAHQPPPSGQSRRSTHYQPSGSFSYNYQYQHHKASHSFQSPNSPFKPLPLKDGKHFSNDQQKAAAANCPLGGDLRPCQSLGNGNSTSFRKVAEPGDQDDTRDANQDAALLSWAADSQSLCDRFSKLGAQKVACDNIPNDDCQGGTSLHDDFTECESQEICVPATPCLDSSSIMPASAVSGFPVTPLSVAAEVRHSTPEADVKENIYPPKTRSDRDIDPTTLFVGGLEIFGPGAWDEEKVRVFFARFGGLESVKLVRPLNSCAAFAFVKFDNAESPARAVYEEHNRIYEGRAMRVQLRDCNPPRHNWKFNRGRARPHLHHFNGPRRVNYYRPPFVPQEKLLPLQSSGDGQGILQGVGIGNGEEHHLEVTPKTDLSAEQMPPSESLSGAKDSSPTETYREWYDTAESSTCSPEPSLRSSASAAGPMSNASYSFSGPNGAYYPPLQWMNPYPPPGPYQLPYYPGYAAYPPGMPPQPQSSLPSPPGSEIGGPTGNLQHGWPPMGMYTSFIPYAAIPPRAHLVEQGQIPPPLNTQAPVVPAGFIQNEQGTLIAVYQPEVLDRYLAGSETRSTPIPTPHPVNLHRWECPPAQQIQETGNVTANTGIPSHNRMIHPFPSSPSRAFPLPSSSSGLDTVTNSTPPPLYRRQVAIRREVHPGYNPVRPQSHPRAFVSGRAALAPMHHPQIHLTDLGHHAPQPVISADWNRRSVAR</sequence>
<proteinExistence type="predicted"/>
<gene>
    <name evidence="4" type="ORF">D9613_002195</name>
</gene>
<feature type="compositionally biased region" description="Pro residues" evidence="2">
    <location>
        <begin position="752"/>
        <end position="764"/>
    </location>
</feature>
<dbReference type="InterPro" id="IPR050907">
    <property type="entry name" value="SRSF"/>
</dbReference>
<feature type="compositionally biased region" description="Polar residues" evidence="2">
    <location>
        <begin position="663"/>
        <end position="677"/>
    </location>
</feature>
<evidence type="ECO:0000256" key="1">
    <source>
        <dbReference type="PROSITE-ProRule" id="PRU00176"/>
    </source>
</evidence>
<evidence type="ECO:0000259" key="3">
    <source>
        <dbReference type="PROSITE" id="PS50102"/>
    </source>
</evidence>
<keyword evidence="1" id="KW-0694">RNA-binding</keyword>
<organism evidence="4 5">
    <name type="scientific">Agrocybe pediades</name>
    <dbReference type="NCBI Taxonomy" id="84607"/>
    <lineage>
        <taxon>Eukaryota</taxon>
        <taxon>Fungi</taxon>
        <taxon>Dikarya</taxon>
        <taxon>Basidiomycota</taxon>
        <taxon>Agaricomycotina</taxon>
        <taxon>Agaricomycetes</taxon>
        <taxon>Agaricomycetidae</taxon>
        <taxon>Agaricales</taxon>
        <taxon>Agaricineae</taxon>
        <taxon>Strophariaceae</taxon>
        <taxon>Agrocybe</taxon>
    </lineage>
</organism>
<dbReference type="SMART" id="SM00360">
    <property type="entry name" value="RRM"/>
    <property type="match status" value="2"/>
</dbReference>
<feature type="compositionally biased region" description="Polar residues" evidence="2">
    <location>
        <begin position="362"/>
        <end position="371"/>
    </location>
</feature>
<dbReference type="GO" id="GO:0003723">
    <property type="term" value="F:RNA binding"/>
    <property type="evidence" value="ECO:0007669"/>
    <property type="project" value="UniProtKB-UniRule"/>
</dbReference>
<feature type="region of interest" description="Disordered" evidence="2">
    <location>
        <begin position="318"/>
        <end position="345"/>
    </location>
</feature>
<evidence type="ECO:0000313" key="4">
    <source>
        <dbReference type="EMBL" id="KAF4623706.1"/>
    </source>
</evidence>
<feature type="compositionally biased region" description="Polar residues" evidence="2">
    <location>
        <begin position="686"/>
        <end position="707"/>
    </location>
</feature>
<feature type="domain" description="RRM" evidence="3">
    <location>
        <begin position="502"/>
        <end position="582"/>
    </location>
</feature>
<keyword evidence="5" id="KW-1185">Reference proteome</keyword>
<evidence type="ECO:0000256" key="2">
    <source>
        <dbReference type="SAM" id="MobiDB-lite"/>
    </source>
</evidence>
<dbReference type="PROSITE" id="PS50102">
    <property type="entry name" value="RRM"/>
    <property type="match status" value="2"/>
</dbReference>
<dbReference type="EMBL" id="JAACJL010000001">
    <property type="protein sequence ID" value="KAF4623706.1"/>
    <property type="molecule type" value="Genomic_DNA"/>
</dbReference>
<feature type="compositionally biased region" description="Polar residues" evidence="2">
    <location>
        <begin position="904"/>
        <end position="916"/>
    </location>
</feature>
<feature type="region of interest" description="Disordered" evidence="2">
    <location>
        <begin position="651"/>
        <end position="707"/>
    </location>
</feature>
<feature type="compositionally biased region" description="Basic and acidic residues" evidence="2">
    <location>
        <begin position="373"/>
        <end position="385"/>
    </location>
</feature>